<evidence type="ECO:0000256" key="1">
    <source>
        <dbReference type="SAM" id="Phobius"/>
    </source>
</evidence>
<dbReference type="PANTHER" id="PTHR32440:SF11">
    <property type="entry name" value="METALLOPHOSPHOESTERASE DOMAIN-CONTAINING PROTEIN"/>
    <property type="match status" value="1"/>
</dbReference>
<dbReference type="GO" id="GO:0005737">
    <property type="term" value="C:cytoplasm"/>
    <property type="evidence" value="ECO:0007669"/>
    <property type="project" value="TreeGrafter"/>
</dbReference>
<dbReference type="AlphaFoldDB" id="A0A7Y0HZC2"/>
<keyword evidence="1" id="KW-0812">Transmembrane</keyword>
<protein>
    <submittedName>
        <fullName evidence="2">Serine/threonine protein phosphatase</fullName>
    </submittedName>
</protein>
<keyword evidence="3" id="KW-1185">Reference proteome</keyword>
<keyword evidence="1" id="KW-0472">Membrane</keyword>
<evidence type="ECO:0000313" key="3">
    <source>
        <dbReference type="Proteomes" id="UP000588277"/>
    </source>
</evidence>
<dbReference type="Proteomes" id="UP000588277">
    <property type="component" value="Unassembled WGS sequence"/>
</dbReference>
<proteinExistence type="predicted"/>
<keyword evidence="1" id="KW-1133">Transmembrane helix</keyword>
<name>A0A7Y0HZC2_9BIFI</name>
<sequence>MHAQSTRARIRPHDPTNDDVPVSVSAARLGRLQFHASGKFRVLQLADIQDGPVIAKDTVRLIAAALDASRPDLVIFTGDQIAGYDSAYSKTYRKRRWDTGWDGMVEAGRSVGTLVGGALQSITAAPELPQAKRDEARARALAHTRDLVRRGAAQMLQPLIDRGVPFAVTYGIHDFQCGLSNAELDAIYREFPGCINPESTAASPTTPRTQPGCGMPDQPIYACEPGTFALPVRNMEGTANALGLVLVDSGDYAREGGYGRPSDAALAFLAQVPTLVGARSLVFQHTPLPQFYRLLREVPSTTAYAIQGYRAFDQHCYVLDESKTLPGSYLGEGVSCPDRDSGEFDVLRTSGGYVGLFAGQDHRNGFVGTVDGLLLGATPTSGFQAYGPAPARRAARLIEFDIRHPYEPRTQLLEFGELVGKPSGNKAYTFALSHVPTSAGDAVNLLRKPGVLATAAGVAAGVVAALNAMRPRRR</sequence>
<dbReference type="GO" id="GO:0016788">
    <property type="term" value="F:hydrolase activity, acting on ester bonds"/>
    <property type="evidence" value="ECO:0007669"/>
    <property type="project" value="TreeGrafter"/>
</dbReference>
<comment type="caution">
    <text evidence="2">The sequence shown here is derived from an EMBL/GenBank/DDBJ whole genome shotgun (WGS) entry which is preliminary data.</text>
</comment>
<reference evidence="2 3" key="1">
    <citation type="submission" date="2020-02" db="EMBL/GenBank/DDBJ databases">
        <title>Characterization of phylogenetic diversity of novel bifidobacterial species isolated in Czech ZOOs.</title>
        <authorList>
            <person name="Lugli G.A."/>
            <person name="Vera N.B."/>
            <person name="Ventura M."/>
        </authorList>
    </citation>
    <scope>NUCLEOTIDE SEQUENCE [LARGE SCALE GENOMIC DNA]</scope>
    <source>
        <strain evidence="2 3">DSM 109958</strain>
    </source>
</reference>
<dbReference type="EMBL" id="JAAIIH010000008">
    <property type="protein sequence ID" value="NMN00639.1"/>
    <property type="molecule type" value="Genomic_DNA"/>
</dbReference>
<gene>
    <name evidence="2" type="ORF">G1C96_1218</name>
</gene>
<accession>A0A7Y0HZC2</accession>
<feature type="transmembrane region" description="Helical" evidence="1">
    <location>
        <begin position="450"/>
        <end position="469"/>
    </location>
</feature>
<organism evidence="2 3">
    <name type="scientific">Bifidobacterium moraviense</name>
    <dbReference type="NCBI Taxonomy" id="2675323"/>
    <lineage>
        <taxon>Bacteria</taxon>
        <taxon>Bacillati</taxon>
        <taxon>Actinomycetota</taxon>
        <taxon>Actinomycetes</taxon>
        <taxon>Bifidobacteriales</taxon>
        <taxon>Bifidobacteriaceae</taxon>
        <taxon>Bifidobacterium</taxon>
    </lineage>
</organism>
<dbReference type="RefSeq" id="WP_240945136.1">
    <property type="nucleotide sequence ID" value="NZ_JAAIIH010000008.1"/>
</dbReference>
<evidence type="ECO:0000313" key="2">
    <source>
        <dbReference type="EMBL" id="NMN00639.1"/>
    </source>
</evidence>
<dbReference type="InterPro" id="IPR029052">
    <property type="entry name" value="Metallo-depent_PP-like"/>
</dbReference>
<dbReference type="PANTHER" id="PTHR32440">
    <property type="entry name" value="PHOSPHATASE DCR2-RELATED-RELATED"/>
    <property type="match status" value="1"/>
</dbReference>
<dbReference type="SUPFAM" id="SSF56300">
    <property type="entry name" value="Metallo-dependent phosphatases"/>
    <property type="match status" value="1"/>
</dbReference>